<sequence length="270" mass="29997">MSTIDKAAITDLLTNGPHRSEVGRKQLTLALGGLYIASTTLSEKPYLVWEKEKGYPRYYIPIQSLHPDIKAQLGGETNGHQASGTTVKLETVATVKGNNDSAAAIETLTVGSKTTTWVRFTEGLYNGFIRFERSEIDDWFQNGQLFFGIKNPFKRIDTAPVSNHIVVKVDGEVVAETDVAVLLNETGLKETYYIPATSVKNWGTVEKSDLRTACPYKGEAWYLSITVKGKKYDNLIWYYPYPTHESAGVEGLISFYNKEGVDILVDGVKI</sequence>
<organism evidence="2 3">
    <name type="scientific">Rhizodiscina lignyota</name>
    <dbReference type="NCBI Taxonomy" id="1504668"/>
    <lineage>
        <taxon>Eukaryota</taxon>
        <taxon>Fungi</taxon>
        <taxon>Dikarya</taxon>
        <taxon>Ascomycota</taxon>
        <taxon>Pezizomycotina</taxon>
        <taxon>Dothideomycetes</taxon>
        <taxon>Pleosporomycetidae</taxon>
        <taxon>Aulographales</taxon>
        <taxon>Rhizodiscinaceae</taxon>
        <taxon>Rhizodiscina</taxon>
    </lineage>
</organism>
<evidence type="ECO:0000259" key="1">
    <source>
        <dbReference type="Pfam" id="PF04248"/>
    </source>
</evidence>
<dbReference type="Pfam" id="PF04248">
    <property type="entry name" value="NTP_transf_9"/>
    <property type="match status" value="1"/>
</dbReference>
<dbReference type="AlphaFoldDB" id="A0A9P4ISC9"/>
<keyword evidence="3" id="KW-1185">Reference proteome</keyword>
<reference evidence="2" key="1">
    <citation type="journal article" date="2020" name="Stud. Mycol.">
        <title>101 Dothideomycetes genomes: a test case for predicting lifestyles and emergence of pathogens.</title>
        <authorList>
            <person name="Haridas S."/>
            <person name="Albert R."/>
            <person name="Binder M."/>
            <person name="Bloem J."/>
            <person name="Labutti K."/>
            <person name="Salamov A."/>
            <person name="Andreopoulos B."/>
            <person name="Baker S."/>
            <person name="Barry K."/>
            <person name="Bills G."/>
            <person name="Bluhm B."/>
            <person name="Cannon C."/>
            <person name="Castanera R."/>
            <person name="Culley D."/>
            <person name="Daum C."/>
            <person name="Ezra D."/>
            <person name="Gonzalez J."/>
            <person name="Henrissat B."/>
            <person name="Kuo A."/>
            <person name="Liang C."/>
            <person name="Lipzen A."/>
            <person name="Lutzoni F."/>
            <person name="Magnuson J."/>
            <person name="Mondo S."/>
            <person name="Nolan M."/>
            <person name="Ohm R."/>
            <person name="Pangilinan J."/>
            <person name="Park H.-J."/>
            <person name="Ramirez L."/>
            <person name="Alfaro M."/>
            <person name="Sun H."/>
            <person name="Tritt A."/>
            <person name="Yoshinaga Y."/>
            <person name="Zwiers L.-H."/>
            <person name="Turgeon B."/>
            <person name="Goodwin S."/>
            <person name="Spatafora J."/>
            <person name="Crous P."/>
            <person name="Grigoriev I."/>
        </authorList>
    </citation>
    <scope>NUCLEOTIDE SEQUENCE</scope>
    <source>
        <strain evidence="2">CBS 133067</strain>
    </source>
</reference>
<dbReference type="PANTHER" id="PTHR34310">
    <property type="entry name" value="DUF427 DOMAIN PROTEIN (AFU_ORTHOLOGUE AFUA_3G02220)"/>
    <property type="match status" value="1"/>
</dbReference>
<name>A0A9P4ISC9_9PEZI</name>
<dbReference type="Proteomes" id="UP000799772">
    <property type="component" value="Unassembled WGS sequence"/>
</dbReference>
<evidence type="ECO:0000313" key="3">
    <source>
        <dbReference type="Proteomes" id="UP000799772"/>
    </source>
</evidence>
<proteinExistence type="predicted"/>
<feature type="domain" description="DUF427" evidence="1">
    <location>
        <begin position="166"/>
        <end position="257"/>
    </location>
</feature>
<comment type="caution">
    <text evidence="2">The sequence shown here is derived from an EMBL/GenBank/DDBJ whole genome shotgun (WGS) entry which is preliminary data.</text>
</comment>
<dbReference type="OrthoDB" id="18996at2759"/>
<dbReference type="EMBL" id="ML978122">
    <property type="protein sequence ID" value="KAF2103592.1"/>
    <property type="molecule type" value="Genomic_DNA"/>
</dbReference>
<dbReference type="Gene3D" id="2.170.150.40">
    <property type="entry name" value="Domain of unknown function (DUF427)"/>
    <property type="match status" value="1"/>
</dbReference>
<dbReference type="InterPro" id="IPR007361">
    <property type="entry name" value="DUF427"/>
</dbReference>
<dbReference type="PANTHER" id="PTHR34310:SF9">
    <property type="entry name" value="BLR5716 PROTEIN"/>
    <property type="match status" value="1"/>
</dbReference>
<evidence type="ECO:0000313" key="2">
    <source>
        <dbReference type="EMBL" id="KAF2103592.1"/>
    </source>
</evidence>
<accession>A0A9P4ISC9</accession>
<dbReference type="InterPro" id="IPR038694">
    <property type="entry name" value="DUF427_sf"/>
</dbReference>
<gene>
    <name evidence="2" type="ORF">NA57DRAFT_72571</name>
</gene>
<protein>
    <submittedName>
        <fullName evidence="2">DUF427-domain-containing protein</fullName>
    </submittedName>
</protein>